<dbReference type="EMBL" id="JAMQAW010000091">
    <property type="protein sequence ID" value="MCM2393815.1"/>
    <property type="molecule type" value="Genomic_DNA"/>
</dbReference>
<dbReference type="RefSeq" id="WP_250924110.1">
    <property type="nucleotide sequence ID" value="NZ_JAMQAW010000091.1"/>
</dbReference>
<sequence>MPTLTTLSPTARGAGSPGTIQPWRSLASLGIDPTPLETGPASHLENGHNTPSDQVPGAAAAPAGGLDSGLRMPGFTPFPAPVLSPASTGNPGLREA</sequence>
<gene>
    <name evidence="2" type="ORF">NBG84_37055</name>
</gene>
<keyword evidence="3" id="KW-1185">Reference proteome</keyword>
<evidence type="ECO:0000313" key="3">
    <source>
        <dbReference type="Proteomes" id="UP001431429"/>
    </source>
</evidence>
<protein>
    <submittedName>
        <fullName evidence="2">Uncharacterized protein</fullName>
    </submittedName>
</protein>
<dbReference type="Proteomes" id="UP001431429">
    <property type="component" value="Unassembled WGS sequence"/>
</dbReference>
<evidence type="ECO:0000256" key="1">
    <source>
        <dbReference type="SAM" id="MobiDB-lite"/>
    </source>
</evidence>
<feature type="region of interest" description="Disordered" evidence="1">
    <location>
        <begin position="1"/>
        <end position="96"/>
    </location>
</feature>
<feature type="compositionally biased region" description="Low complexity" evidence="1">
    <location>
        <begin position="56"/>
        <end position="65"/>
    </location>
</feature>
<evidence type="ECO:0000313" key="2">
    <source>
        <dbReference type="EMBL" id="MCM2393815.1"/>
    </source>
</evidence>
<organism evidence="2 3">
    <name type="scientific">Streptomyces albipurpureus</name>
    <dbReference type="NCBI Taxonomy" id="2897419"/>
    <lineage>
        <taxon>Bacteria</taxon>
        <taxon>Bacillati</taxon>
        <taxon>Actinomycetota</taxon>
        <taxon>Actinomycetes</taxon>
        <taxon>Kitasatosporales</taxon>
        <taxon>Streptomycetaceae</taxon>
        <taxon>Streptomyces</taxon>
    </lineage>
</organism>
<comment type="caution">
    <text evidence="2">The sequence shown here is derived from an EMBL/GenBank/DDBJ whole genome shotgun (WGS) entry which is preliminary data.</text>
</comment>
<proteinExistence type="predicted"/>
<name>A0ABT0V0H7_9ACTN</name>
<reference evidence="2" key="1">
    <citation type="submission" date="2022-06" db="EMBL/GenBank/DDBJ databases">
        <title>Genome public.</title>
        <authorList>
            <person name="Sun Q."/>
        </authorList>
    </citation>
    <scope>NUCLEOTIDE SEQUENCE</scope>
    <source>
        <strain evidence="2">CWNU-1</strain>
    </source>
</reference>
<accession>A0ABT0V0H7</accession>